<name>A0ABR4CJW0_9HELO</name>
<comment type="caution">
    <text evidence="2">The sequence shown here is derived from an EMBL/GenBank/DDBJ whole genome shotgun (WGS) entry which is preliminary data.</text>
</comment>
<sequence length="816" mass="93033">MSRRQSLADRLNGLASNMEDEFTLEVIKEIFDVAQDGEGFRYTAPTTTGRQNLHLKELLRFYRTTALFGSEFSDEDVKKSLFSKTADDVLRIMKGYFVIAMKFCVPRSITDSRPRYQTLIQRRFSMLFWMRREMQDRAPSRARFLNTTNSVLQYAGRKYGVNRNVAEKAYLGRRELEQLLEADMFRCPLMALAESFHLAWVLGCVCGVRPGSMAYSDGRQDQFLTWRDIVITRGKVPGLFDTKITFRYLKGNRDDLEASDVMTFYINSPTLIQHISMSPPHRLLIMLLRRGFLQDHDSLESLLNGKEKLIRIKGIAMDRPILLAGGPRGLSVTEKAMSAKSLYRYTLERTMAEGYGRGVGPYAWRRKAGTEVQRQQGTETAQKFMTHAAGSETFNKYYDQRAFDLPVFEIAMRADINIARAEMDENSSPVLTRAIDLTRLKGAFLDQAVWRLEAEDLELQAAIDDGMLEKVRSIKRRIKRTAYNQLYDEEIKRAGESMTVDEFEARKKDLLATPSLMHKIISASRKELEGGNRKTDAPQQPAAAHGSSSEHIDKTNLRYADLRDEEDHANTPGGEIRLDTDDLDDEDMNQEESPLEFLEAVRVFMESLGQVRLVQLDGGDLHCQKCIDDPTMGEEAAQKVWANATKLRYHERSAIHSAKSQFSRRIEIEKAGVDRYQCPYDSECPSYADKVSLMRHIEGSDSSNTNQDHDDAKRADGWYELDFKSNPAKANPKQVRSVRSALGWKYSEEKECEPMEVDVVGGVTITQAAGPSWKPIHDAHKGMVFGGDQVDIREMMQQPISEIYRGIVWEGDEMEV</sequence>
<dbReference type="Proteomes" id="UP001595075">
    <property type="component" value="Unassembled WGS sequence"/>
</dbReference>
<dbReference type="Pfam" id="PF11917">
    <property type="entry name" value="DUF3435"/>
    <property type="match status" value="1"/>
</dbReference>
<gene>
    <name evidence="2" type="ORF">VTL71DRAFT_14744</name>
</gene>
<reference evidence="2 3" key="1">
    <citation type="journal article" date="2024" name="Commun. Biol.">
        <title>Comparative genomic analysis of thermophilic fungi reveals convergent evolutionary adaptations and gene losses.</title>
        <authorList>
            <person name="Steindorff A.S."/>
            <person name="Aguilar-Pontes M.V."/>
            <person name="Robinson A.J."/>
            <person name="Andreopoulos B."/>
            <person name="LaButti K."/>
            <person name="Kuo A."/>
            <person name="Mondo S."/>
            <person name="Riley R."/>
            <person name="Otillar R."/>
            <person name="Haridas S."/>
            <person name="Lipzen A."/>
            <person name="Grimwood J."/>
            <person name="Schmutz J."/>
            <person name="Clum A."/>
            <person name="Reid I.D."/>
            <person name="Moisan M.C."/>
            <person name="Butler G."/>
            <person name="Nguyen T.T.M."/>
            <person name="Dewar K."/>
            <person name="Conant G."/>
            <person name="Drula E."/>
            <person name="Henrissat B."/>
            <person name="Hansel C."/>
            <person name="Singer S."/>
            <person name="Hutchinson M.I."/>
            <person name="de Vries R.P."/>
            <person name="Natvig D.O."/>
            <person name="Powell A.J."/>
            <person name="Tsang A."/>
            <person name="Grigoriev I.V."/>
        </authorList>
    </citation>
    <scope>NUCLEOTIDE SEQUENCE [LARGE SCALE GENOMIC DNA]</scope>
    <source>
        <strain evidence="2 3">CBS 494.80</strain>
    </source>
</reference>
<dbReference type="EMBL" id="JAZHXI010000007">
    <property type="protein sequence ID" value="KAL2070064.1"/>
    <property type="molecule type" value="Genomic_DNA"/>
</dbReference>
<organism evidence="2 3">
    <name type="scientific">Oculimacula yallundae</name>
    <dbReference type="NCBI Taxonomy" id="86028"/>
    <lineage>
        <taxon>Eukaryota</taxon>
        <taxon>Fungi</taxon>
        <taxon>Dikarya</taxon>
        <taxon>Ascomycota</taxon>
        <taxon>Pezizomycotina</taxon>
        <taxon>Leotiomycetes</taxon>
        <taxon>Helotiales</taxon>
        <taxon>Ploettnerulaceae</taxon>
        <taxon>Oculimacula</taxon>
    </lineage>
</organism>
<feature type="region of interest" description="Disordered" evidence="1">
    <location>
        <begin position="525"/>
        <end position="587"/>
    </location>
</feature>
<accession>A0ABR4CJW0</accession>
<feature type="compositionally biased region" description="Basic and acidic residues" evidence="1">
    <location>
        <begin position="525"/>
        <end position="536"/>
    </location>
</feature>
<proteinExistence type="predicted"/>
<dbReference type="PANTHER" id="PTHR37535">
    <property type="entry name" value="FLUG DOMAIN PROTEIN"/>
    <property type="match status" value="1"/>
</dbReference>
<evidence type="ECO:0000256" key="1">
    <source>
        <dbReference type="SAM" id="MobiDB-lite"/>
    </source>
</evidence>
<dbReference type="InterPro" id="IPR021842">
    <property type="entry name" value="DUF3435"/>
</dbReference>
<evidence type="ECO:0000313" key="3">
    <source>
        <dbReference type="Proteomes" id="UP001595075"/>
    </source>
</evidence>
<evidence type="ECO:0000313" key="2">
    <source>
        <dbReference type="EMBL" id="KAL2070064.1"/>
    </source>
</evidence>
<feature type="compositionally biased region" description="Basic and acidic residues" evidence="1">
    <location>
        <begin position="548"/>
        <end position="569"/>
    </location>
</feature>
<protein>
    <submittedName>
        <fullName evidence="2">Uncharacterized protein</fullName>
    </submittedName>
</protein>
<keyword evidence="3" id="KW-1185">Reference proteome</keyword>
<dbReference type="PANTHER" id="PTHR37535:SF3">
    <property type="entry name" value="FLUG DOMAIN-CONTAINING PROTEIN"/>
    <property type="match status" value="1"/>
</dbReference>